<feature type="region of interest" description="Disordered" evidence="1">
    <location>
        <begin position="131"/>
        <end position="154"/>
    </location>
</feature>
<reference evidence="2 3" key="1">
    <citation type="submission" date="2006-02" db="EMBL/GenBank/DDBJ databases">
        <authorList>
            <person name="Amann R."/>
            <person name="Ferriera S."/>
            <person name="Johnson J."/>
            <person name="Kravitz S."/>
            <person name="Halpern A."/>
            <person name="Remington K."/>
            <person name="Beeson K."/>
            <person name="Tran B."/>
            <person name="Rogers Y.-H."/>
            <person name="Friedman R."/>
            <person name="Venter J.C."/>
        </authorList>
    </citation>
    <scope>NUCLEOTIDE SEQUENCE [LARGE SCALE GENOMIC DNA]</scope>
    <source>
        <strain evidence="2 3">DSM 3645</strain>
    </source>
</reference>
<dbReference type="InterPro" id="IPR010298">
    <property type="entry name" value="YacP-like"/>
</dbReference>
<dbReference type="Pfam" id="PF05991">
    <property type="entry name" value="NYN_YacP"/>
    <property type="match status" value="1"/>
</dbReference>
<feature type="region of interest" description="Disordered" evidence="1">
    <location>
        <begin position="174"/>
        <end position="231"/>
    </location>
</feature>
<dbReference type="eggNOG" id="COG3688">
    <property type="taxonomic scope" value="Bacteria"/>
</dbReference>
<feature type="compositionally biased region" description="Pro residues" evidence="1">
    <location>
        <begin position="181"/>
        <end position="194"/>
    </location>
</feature>
<evidence type="ECO:0000313" key="2">
    <source>
        <dbReference type="EMBL" id="EAQ78280.1"/>
    </source>
</evidence>
<proteinExistence type="predicted"/>
<dbReference type="AlphaFoldDB" id="A3ZYR9"/>
<comment type="caution">
    <text evidence="2">The sequence shown here is derived from an EMBL/GenBank/DDBJ whole genome shotgun (WGS) entry which is preliminary data.</text>
</comment>
<evidence type="ECO:0008006" key="4">
    <source>
        <dbReference type="Google" id="ProtNLM"/>
    </source>
</evidence>
<name>A3ZYR9_9BACT</name>
<dbReference type="OrthoDB" id="286832at2"/>
<sequence length="254" mass="28323">MPLIIDGYNLLYAAGVVSSLDGNGSFEQDRLMLLELIRSIVDPQEIRQTVVVFDSAKAPPGLPRTVRYHDIVVHFASEYADADEMIEVLIEHHTAPKRLTVVSSDHRVQRAARRRKATAIDSGQWISLMRRKRQAQNRAAELPAKPQAPPSQSEVARWMREFSEIDVDQIARELKPLRTPNRPPAAPKSPPPSAAKPARPGDSEEPEVDNPFPDGFEEDIRQLGNQLGGSVFPADYLDQIAREFFDDDDGKSPG</sequence>
<evidence type="ECO:0000256" key="1">
    <source>
        <dbReference type="SAM" id="MobiDB-lite"/>
    </source>
</evidence>
<dbReference type="Proteomes" id="UP000004358">
    <property type="component" value="Unassembled WGS sequence"/>
</dbReference>
<organism evidence="2 3">
    <name type="scientific">Blastopirellula marina DSM 3645</name>
    <dbReference type="NCBI Taxonomy" id="314230"/>
    <lineage>
        <taxon>Bacteria</taxon>
        <taxon>Pseudomonadati</taxon>
        <taxon>Planctomycetota</taxon>
        <taxon>Planctomycetia</taxon>
        <taxon>Pirellulales</taxon>
        <taxon>Pirellulaceae</taxon>
        <taxon>Blastopirellula</taxon>
    </lineage>
</organism>
<dbReference type="STRING" id="314230.DSM3645_18126"/>
<dbReference type="HOGENOM" id="CLU_1128255_0_0_0"/>
<gene>
    <name evidence="2" type="ORF">DSM3645_18126</name>
</gene>
<evidence type="ECO:0000313" key="3">
    <source>
        <dbReference type="Proteomes" id="UP000004358"/>
    </source>
</evidence>
<accession>A3ZYR9</accession>
<protein>
    <recommendedName>
        <fullName evidence="4">YacP-like NYN domain protein</fullName>
    </recommendedName>
</protein>
<dbReference type="EMBL" id="AANZ01000022">
    <property type="protein sequence ID" value="EAQ78280.1"/>
    <property type="molecule type" value="Genomic_DNA"/>
</dbReference>
<dbReference type="RefSeq" id="WP_002651522.1">
    <property type="nucleotide sequence ID" value="NZ_CH672376.1"/>
</dbReference>